<evidence type="ECO:0000313" key="1">
    <source>
        <dbReference type="EMBL" id="AYB31513.1"/>
    </source>
</evidence>
<dbReference type="KEGG" id="chk:D4L85_13420"/>
<organism evidence="1 2">
    <name type="scientific">Chryseolinea soli</name>
    <dbReference type="NCBI Taxonomy" id="2321403"/>
    <lineage>
        <taxon>Bacteria</taxon>
        <taxon>Pseudomonadati</taxon>
        <taxon>Bacteroidota</taxon>
        <taxon>Cytophagia</taxon>
        <taxon>Cytophagales</taxon>
        <taxon>Fulvivirgaceae</taxon>
        <taxon>Chryseolinea</taxon>
    </lineage>
</organism>
<evidence type="ECO:0000313" key="2">
    <source>
        <dbReference type="Proteomes" id="UP000266183"/>
    </source>
</evidence>
<sequence>MGRFGNLKIAPANAESDPENLKDEITPKEGDVRKLSAKWQTVYVTEKISGNLGIKVRGEVITDFLVFLGRGRFILLSFLFGDFHSIDRVLLAGGSRLDDTGGVATLNRAKVSLFRLFSHL</sequence>
<keyword evidence="2" id="KW-1185">Reference proteome</keyword>
<protein>
    <submittedName>
        <fullName evidence="1">Uncharacterized protein</fullName>
    </submittedName>
</protein>
<reference evidence="2" key="1">
    <citation type="submission" date="2018-09" db="EMBL/GenBank/DDBJ databases">
        <title>Chryseolinea sp. KIS68-18 isolated from soil.</title>
        <authorList>
            <person name="Weon H.-Y."/>
            <person name="Kwon S.-W."/>
            <person name="Lee S.A."/>
        </authorList>
    </citation>
    <scope>NUCLEOTIDE SEQUENCE [LARGE SCALE GENOMIC DNA]</scope>
    <source>
        <strain evidence="2">KIS68-18</strain>
    </source>
</reference>
<name>A0A385SIF0_9BACT</name>
<dbReference type="Proteomes" id="UP000266183">
    <property type="component" value="Chromosome"/>
</dbReference>
<gene>
    <name evidence="1" type="ORF">D4L85_13420</name>
</gene>
<proteinExistence type="predicted"/>
<dbReference type="EMBL" id="CP032382">
    <property type="protein sequence ID" value="AYB31513.1"/>
    <property type="molecule type" value="Genomic_DNA"/>
</dbReference>
<dbReference type="AlphaFoldDB" id="A0A385SIF0"/>
<accession>A0A385SIF0</accession>